<evidence type="ECO:0000256" key="4">
    <source>
        <dbReference type="ARBA" id="ARBA00023014"/>
    </source>
</evidence>
<keyword evidence="2" id="KW-0479">Metal-binding</keyword>
<dbReference type="GO" id="GO:0051539">
    <property type="term" value="F:4 iron, 4 sulfur cluster binding"/>
    <property type="evidence" value="ECO:0007669"/>
    <property type="project" value="UniProtKB-KW"/>
</dbReference>
<dbReference type="Gene3D" id="3.30.70.20">
    <property type="match status" value="2"/>
</dbReference>
<dbReference type="CDD" id="cd10551">
    <property type="entry name" value="PsrB"/>
    <property type="match status" value="1"/>
</dbReference>
<keyword evidence="4" id="KW-0411">Iron-sulfur</keyword>
<keyword evidence="3" id="KW-0408">Iron</keyword>
<dbReference type="InterPro" id="IPR017900">
    <property type="entry name" value="4Fe4S_Fe_S_CS"/>
</dbReference>
<protein>
    <submittedName>
        <fullName evidence="6">4Fe-4S ferredoxin</fullName>
    </submittedName>
</protein>
<organism evidence="6 7">
    <name type="scientific">Candidatus Aquicultor secundus</name>
    <dbReference type="NCBI Taxonomy" id="1973895"/>
    <lineage>
        <taxon>Bacteria</taxon>
        <taxon>Bacillati</taxon>
        <taxon>Actinomycetota</taxon>
        <taxon>Candidatus Aquicultoria</taxon>
        <taxon>Candidatus Aquicultorales</taxon>
        <taxon>Candidatus Aquicultoraceae</taxon>
        <taxon>Candidatus Aquicultor</taxon>
    </lineage>
</organism>
<dbReference type="InterPro" id="IPR054822">
    <property type="entry name" value="DsrO-like"/>
</dbReference>
<dbReference type="Proteomes" id="UP000230956">
    <property type="component" value="Unassembled WGS sequence"/>
</dbReference>
<dbReference type="GO" id="GO:0046872">
    <property type="term" value="F:metal ion binding"/>
    <property type="evidence" value="ECO:0007669"/>
    <property type="project" value="UniProtKB-KW"/>
</dbReference>
<dbReference type="PANTHER" id="PTHR43177">
    <property type="entry name" value="PROTEIN NRFC"/>
    <property type="match status" value="1"/>
</dbReference>
<keyword evidence="1" id="KW-0004">4Fe-4S</keyword>
<evidence type="ECO:0000256" key="2">
    <source>
        <dbReference type="ARBA" id="ARBA00022723"/>
    </source>
</evidence>
<dbReference type="PROSITE" id="PS51318">
    <property type="entry name" value="TAT"/>
    <property type="match status" value="1"/>
</dbReference>
<sequence length="272" mass="30739">MSIDRRDFLKMIGASAVFALGGMGVVDGIVKDNVEAEQFRPEPGALLAKQWAMVIDMRKFKTEGDYKRIISACNNIHNIPDFSDSKHEVKWIWTDTFEHAFPEQEQGYAPESLKEMPIPLLCNHCENPPCVRVCPTKATFKRKDGLVMQDMHRCIGCRFCMAACPYGSRSFNWTDPRPHIKKENPDYPTRMRGVVEKCTFCVERLAEGKMPACVEASNGAMMFGDLSDPNSEIRKVLESNYTIRRKSELGTGPNIYYIIGGADNAREGAKRE</sequence>
<dbReference type="NCBIfam" id="NF045797">
    <property type="entry name" value="DsrO"/>
    <property type="match status" value="1"/>
</dbReference>
<accession>A0A2M7T5Y0</accession>
<dbReference type="EMBL" id="PFNG01000220">
    <property type="protein sequence ID" value="PIZ35947.1"/>
    <property type="molecule type" value="Genomic_DNA"/>
</dbReference>
<dbReference type="InterPro" id="IPR050954">
    <property type="entry name" value="ET_IronSulfur_Cluster-Binding"/>
</dbReference>
<dbReference type="RefSeq" id="WP_286677636.1">
    <property type="nucleotide sequence ID" value="NZ_MNXI01000020.1"/>
</dbReference>
<dbReference type="PROSITE" id="PS00198">
    <property type="entry name" value="4FE4S_FER_1"/>
    <property type="match status" value="1"/>
</dbReference>
<evidence type="ECO:0000259" key="5">
    <source>
        <dbReference type="PROSITE" id="PS51379"/>
    </source>
</evidence>
<evidence type="ECO:0000256" key="3">
    <source>
        <dbReference type="ARBA" id="ARBA00023004"/>
    </source>
</evidence>
<proteinExistence type="predicted"/>
<reference evidence="7" key="1">
    <citation type="submission" date="2017-09" db="EMBL/GenBank/DDBJ databases">
        <title>Depth-based differentiation of microbial function through sediment-hosted aquifers and enrichment of novel symbionts in the deep terrestrial subsurface.</title>
        <authorList>
            <person name="Probst A.J."/>
            <person name="Ladd B."/>
            <person name="Jarett J.K."/>
            <person name="Geller-Mcgrath D.E."/>
            <person name="Sieber C.M.K."/>
            <person name="Emerson J.B."/>
            <person name="Anantharaman K."/>
            <person name="Thomas B.C."/>
            <person name="Malmstrom R."/>
            <person name="Stieglmeier M."/>
            <person name="Klingl A."/>
            <person name="Woyke T."/>
            <person name="Ryan C.M."/>
            <person name="Banfield J.F."/>
        </authorList>
    </citation>
    <scope>NUCLEOTIDE SEQUENCE [LARGE SCALE GENOMIC DNA]</scope>
</reference>
<dbReference type="InterPro" id="IPR017896">
    <property type="entry name" value="4Fe4S_Fe-S-bd"/>
</dbReference>
<dbReference type="SUPFAM" id="SSF54862">
    <property type="entry name" value="4Fe-4S ferredoxins"/>
    <property type="match status" value="1"/>
</dbReference>
<evidence type="ECO:0000313" key="7">
    <source>
        <dbReference type="Proteomes" id="UP000230956"/>
    </source>
</evidence>
<comment type="caution">
    <text evidence="6">The sequence shown here is derived from an EMBL/GenBank/DDBJ whole genome shotgun (WGS) entry which is preliminary data.</text>
</comment>
<dbReference type="Pfam" id="PF13247">
    <property type="entry name" value="Fer4_11"/>
    <property type="match status" value="1"/>
</dbReference>
<dbReference type="PROSITE" id="PS51379">
    <property type="entry name" value="4FE4S_FER_2"/>
    <property type="match status" value="1"/>
</dbReference>
<dbReference type="PANTHER" id="PTHR43177:SF3">
    <property type="entry name" value="PROTEIN NRFC HOMOLOG"/>
    <property type="match status" value="1"/>
</dbReference>
<dbReference type="AlphaFoldDB" id="A0A2M7T5Y0"/>
<dbReference type="InterPro" id="IPR006311">
    <property type="entry name" value="TAT_signal"/>
</dbReference>
<feature type="domain" description="4Fe-4S ferredoxin-type" evidence="5">
    <location>
        <begin position="145"/>
        <end position="174"/>
    </location>
</feature>
<evidence type="ECO:0000313" key="6">
    <source>
        <dbReference type="EMBL" id="PIZ35947.1"/>
    </source>
</evidence>
<evidence type="ECO:0000256" key="1">
    <source>
        <dbReference type="ARBA" id="ARBA00022485"/>
    </source>
</evidence>
<name>A0A2M7T5Y0_9ACTN</name>
<gene>
    <name evidence="6" type="ORF">COY37_09480</name>
</gene>